<gene>
    <name evidence="1" type="ORF">A0071_06440</name>
</gene>
<protein>
    <submittedName>
        <fullName evidence="1">Uncharacterized protein</fullName>
    </submittedName>
</protein>
<dbReference type="Proteomes" id="UP000594874">
    <property type="component" value="Chromosome"/>
</dbReference>
<sequence>MTEKKVREILEKVLKEKEEKQEIIQRGMTPPTHNVMVLLQKLQILQRI</sequence>
<keyword evidence="2" id="KW-1185">Reference proteome</keyword>
<evidence type="ECO:0000313" key="2">
    <source>
        <dbReference type="Proteomes" id="UP000594874"/>
    </source>
</evidence>
<organism evidence="1 2">
    <name type="scientific">Campylobacter cuniculorum</name>
    <dbReference type="NCBI Taxonomy" id="374106"/>
    <lineage>
        <taxon>Bacteria</taxon>
        <taxon>Pseudomonadati</taxon>
        <taxon>Campylobacterota</taxon>
        <taxon>Epsilonproteobacteria</taxon>
        <taxon>Campylobacterales</taxon>
        <taxon>Campylobacteraceae</taxon>
        <taxon>Campylobacter</taxon>
    </lineage>
</organism>
<dbReference type="EMBL" id="CP063091">
    <property type="protein sequence ID" value="QOR03817.1"/>
    <property type="molecule type" value="Genomic_DNA"/>
</dbReference>
<proteinExistence type="predicted"/>
<evidence type="ECO:0000313" key="1">
    <source>
        <dbReference type="EMBL" id="QOR03817.1"/>
    </source>
</evidence>
<accession>A0ABX6TVU6</accession>
<dbReference type="RefSeq" id="WP_157258369.1">
    <property type="nucleotide sequence ID" value="NZ_CP063091.1"/>
</dbReference>
<reference evidence="1 2" key="1">
    <citation type="submission" date="2020-10" db="EMBL/GenBank/DDBJ databases">
        <title>Campylobacter and Helicobacter PacBio genomes.</title>
        <authorList>
            <person name="Lane C."/>
        </authorList>
    </citation>
    <scope>NUCLEOTIDE SEQUENCE [LARGE SCALE GENOMIC DNA]</scope>
    <source>
        <strain evidence="1 2">2010D-8469</strain>
    </source>
</reference>
<name>A0ABX6TVU6_9BACT</name>